<evidence type="ECO:0000313" key="1">
    <source>
        <dbReference type="EMBL" id="KFB44530.1"/>
    </source>
</evidence>
<keyword evidence="3" id="KW-1185">Reference proteome</keyword>
<dbReference type="Proteomes" id="UP000030765">
    <property type="component" value="Unassembled WGS sequence"/>
</dbReference>
<organism evidence="1">
    <name type="scientific">Anopheles sinensis</name>
    <name type="common">Mosquito</name>
    <dbReference type="NCBI Taxonomy" id="74873"/>
    <lineage>
        <taxon>Eukaryota</taxon>
        <taxon>Metazoa</taxon>
        <taxon>Ecdysozoa</taxon>
        <taxon>Arthropoda</taxon>
        <taxon>Hexapoda</taxon>
        <taxon>Insecta</taxon>
        <taxon>Pterygota</taxon>
        <taxon>Neoptera</taxon>
        <taxon>Endopterygota</taxon>
        <taxon>Diptera</taxon>
        <taxon>Nematocera</taxon>
        <taxon>Culicoidea</taxon>
        <taxon>Culicidae</taxon>
        <taxon>Anophelinae</taxon>
        <taxon>Anopheles</taxon>
    </lineage>
</organism>
<evidence type="ECO:0000313" key="2">
    <source>
        <dbReference type="EnsemblMetazoa" id="ASIC012410-PA"/>
    </source>
</evidence>
<dbReference type="VEuPathDB" id="VectorBase:ASIC012410"/>
<accession>A0A084W2T6</accession>
<dbReference type="EMBL" id="KE525277">
    <property type="protein sequence ID" value="KFB44530.1"/>
    <property type="molecule type" value="Genomic_DNA"/>
</dbReference>
<reference evidence="1 3" key="1">
    <citation type="journal article" date="2014" name="BMC Genomics">
        <title>Genome sequence of Anopheles sinensis provides insight into genetics basis of mosquito competence for malaria parasites.</title>
        <authorList>
            <person name="Zhou D."/>
            <person name="Zhang D."/>
            <person name="Ding G."/>
            <person name="Shi L."/>
            <person name="Hou Q."/>
            <person name="Ye Y."/>
            <person name="Xu Y."/>
            <person name="Zhou H."/>
            <person name="Xiong C."/>
            <person name="Li S."/>
            <person name="Yu J."/>
            <person name="Hong S."/>
            <person name="Yu X."/>
            <person name="Zou P."/>
            <person name="Chen C."/>
            <person name="Chang X."/>
            <person name="Wang W."/>
            <person name="Lv Y."/>
            <person name="Sun Y."/>
            <person name="Ma L."/>
            <person name="Shen B."/>
            <person name="Zhu C."/>
        </authorList>
    </citation>
    <scope>NUCLEOTIDE SEQUENCE [LARGE SCALE GENOMIC DNA]</scope>
</reference>
<proteinExistence type="predicted"/>
<sequence>MRIHVTLDRARRTYGIRTLNGSVVRLTERNETHSTQCSEALRGVKVRSVPSRSSFGLVSPWAPLWFRPIDVGDPIDWRLLMGNVFQPALRSRSVARSSARSKAPLTRCLPVPAVADGDNNHDDDDDASNVKFTRPDVCGPYRVVAGSFRVFLRLWWLWLGREGSNQERGRYRRDKKKGSGCFYRVRWWQLSRF</sequence>
<reference evidence="2" key="2">
    <citation type="submission" date="2020-05" db="UniProtKB">
        <authorList>
            <consortium name="EnsemblMetazoa"/>
        </authorList>
    </citation>
    <scope>IDENTIFICATION</scope>
</reference>
<gene>
    <name evidence="1" type="ORF">ZHAS_00012410</name>
</gene>
<name>A0A084W2T6_ANOSI</name>
<dbReference type="AlphaFoldDB" id="A0A084W2T6"/>
<dbReference type="EMBL" id="ATLV01019692">
    <property type="status" value="NOT_ANNOTATED_CDS"/>
    <property type="molecule type" value="Genomic_DNA"/>
</dbReference>
<protein>
    <submittedName>
        <fullName evidence="1 2">Glycine dehydrogenase subunit 2</fullName>
    </submittedName>
</protein>
<evidence type="ECO:0000313" key="3">
    <source>
        <dbReference type="Proteomes" id="UP000030765"/>
    </source>
</evidence>
<dbReference type="EnsemblMetazoa" id="ASIC012410-RA">
    <property type="protein sequence ID" value="ASIC012410-PA"/>
    <property type="gene ID" value="ASIC012410"/>
</dbReference>